<dbReference type="Pfam" id="PF02321">
    <property type="entry name" value="OEP"/>
    <property type="match status" value="2"/>
</dbReference>
<name>A0A6I3WDF7_9PSED</name>
<evidence type="ECO:0000256" key="3">
    <source>
        <dbReference type="ARBA" id="ARBA00022448"/>
    </source>
</evidence>
<gene>
    <name evidence="9" type="ORF">GNF76_28440</name>
</gene>
<evidence type="ECO:0000256" key="8">
    <source>
        <dbReference type="SAM" id="SignalP"/>
    </source>
</evidence>
<dbReference type="Proteomes" id="UP000438196">
    <property type="component" value="Unassembled WGS sequence"/>
</dbReference>
<evidence type="ECO:0000256" key="6">
    <source>
        <dbReference type="ARBA" id="ARBA00023136"/>
    </source>
</evidence>
<accession>A0A6I3WDF7</accession>
<comment type="caution">
    <text evidence="9">The sequence shown here is derived from an EMBL/GenBank/DDBJ whole genome shotgun (WGS) entry which is preliminary data.</text>
</comment>
<evidence type="ECO:0000256" key="4">
    <source>
        <dbReference type="ARBA" id="ARBA00022452"/>
    </source>
</evidence>
<evidence type="ECO:0000256" key="7">
    <source>
        <dbReference type="ARBA" id="ARBA00023237"/>
    </source>
</evidence>
<dbReference type="InterPro" id="IPR003423">
    <property type="entry name" value="OMP_efflux"/>
</dbReference>
<keyword evidence="6" id="KW-0472">Membrane</keyword>
<proteinExistence type="inferred from homology"/>
<evidence type="ECO:0000256" key="1">
    <source>
        <dbReference type="ARBA" id="ARBA00004442"/>
    </source>
</evidence>
<dbReference type="AlphaFoldDB" id="A0A6I3WDF7"/>
<dbReference type="SUPFAM" id="SSF56954">
    <property type="entry name" value="Outer membrane efflux proteins (OEP)"/>
    <property type="match status" value="1"/>
</dbReference>
<dbReference type="PANTHER" id="PTHR30026">
    <property type="entry name" value="OUTER MEMBRANE PROTEIN TOLC"/>
    <property type="match status" value="1"/>
</dbReference>
<sequence>MKPMFFALLFSCANAQAAMGPFDVYEQALRNDPIFLGAIKAHDAGLENRAIGRAGLLPKLSYNYNKGRNKSEVYLPDRCGGSCREDRNYSSYGSTFSLQQPLFDYEAYANYRKGVAQALFADESFRDKSQALLVRVLSYYTQALFAQDEIDIARAKKMAFEQQFRQNEHLFKHGEGTHTNMLEAESRYELATAEEIQALDEQDASLRELGALIGVQNVNIGDLAPLNQSFAAFTLTPANYDTWHELALSNNPTLASQRQFLEVARYEVERNRAGHLPKITAYASSRQQESDSGNTYNQRYDTNTIGVEVSLPIYAGGGVSASTRQASRAMEQAEYELEGKTRETLIELRRQFSACLSGVSKLKAYQKALVSAEALVVSTKQSILGGERVNLDALNAEQQLYSTRRDLAQARYDYLMAWIKLHYYAGILRDTDLARLDEEFAVHRK</sequence>
<dbReference type="GO" id="GO:0015288">
    <property type="term" value="F:porin activity"/>
    <property type="evidence" value="ECO:0007669"/>
    <property type="project" value="TreeGrafter"/>
</dbReference>
<dbReference type="GO" id="GO:1990281">
    <property type="term" value="C:efflux pump complex"/>
    <property type="evidence" value="ECO:0007669"/>
    <property type="project" value="TreeGrafter"/>
</dbReference>
<feature type="signal peptide" evidence="8">
    <location>
        <begin position="1"/>
        <end position="17"/>
    </location>
</feature>
<dbReference type="GO" id="GO:0015562">
    <property type="term" value="F:efflux transmembrane transporter activity"/>
    <property type="evidence" value="ECO:0007669"/>
    <property type="project" value="InterPro"/>
</dbReference>
<dbReference type="Gene3D" id="1.20.1600.10">
    <property type="entry name" value="Outer membrane efflux proteins (OEP)"/>
    <property type="match status" value="1"/>
</dbReference>
<evidence type="ECO:0000256" key="5">
    <source>
        <dbReference type="ARBA" id="ARBA00022692"/>
    </source>
</evidence>
<dbReference type="RefSeq" id="WP_155586372.1">
    <property type="nucleotide sequence ID" value="NZ_JBHSTH010000026.1"/>
</dbReference>
<evidence type="ECO:0000313" key="10">
    <source>
        <dbReference type="Proteomes" id="UP000438196"/>
    </source>
</evidence>
<reference evidence="9 10" key="1">
    <citation type="submission" date="2019-11" db="EMBL/GenBank/DDBJ databases">
        <title>Pseudomonas karstica sp. nov. and Pseudomonas spelaei sp. nov. from karst caves.</title>
        <authorList>
            <person name="Zeman M."/>
        </authorList>
    </citation>
    <scope>NUCLEOTIDE SEQUENCE [LARGE SCALE GENOMIC DNA]</scope>
    <source>
        <strain evidence="9 10">CCM 7893</strain>
    </source>
</reference>
<keyword evidence="7" id="KW-0998">Cell outer membrane</keyword>
<dbReference type="InterPro" id="IPR051906">
    <property type="entry name" value="TolC-like"/>
</dbReference>
<keyword evidence="4" id="KW-1134">Transmembrane beta strand</keyword>
<dbReference type="InterPro" id="IPR010130">
    <property type="entry name" value="T1SS_OMP_TolC"/>
</dbReference>
<dbReference type="NCBIfam" id="TIGR01844">
    <property type="entry name" value="type_I_sec_TolC"/>
    <property type="match status" value="1"/>
</dbReference>
<evidence type="ECO:0000256" key="2">
    <source>
        <dbReference type="ARBA" id="ARBA00007613"/>
    </source>
</evidence>
<evidence type="ECO:0000313" key="9">
    <source>
        <dbReference type="EMBL" id="MUF08267.1"/>
    </source>
</evidence>
<organism evidence="9 10">
    <name type="scientific">Pseudomonas spelaei</name>
    <dbReference type="NCBI Taxonomy" id="1055469"/>
    <lineage>
        <taxon>Bacteria</taxon>
        <taxon>Pseudomonadati</taxon>
        <taxon>Pseudomonadota</taxon>
        <taxon>Gammaproteobacteria</taxon>
        <taxon>Pseudomonadales</taxon>
        <taxon>Pseudomonadaceae</taxon>
        <taxon>Pseudomonas</taxon>
    </lineage>
</organism>
<comment type="subcellular location">
    <subcellularLocation>
        <location evidence="1">Cell outer membrane</location>
    </subcellularLocation>
</comment>
<keyword evidence="3" id="KW-0813">Transport</keyword>
<keyword evidence="5" id="KW-0812">Transmembrane</keyword>
<keyword evidence="10" id="KW-1185">Reference proteome</keyword>
<dbReference type="PANTHER" id="PTHR30026:SF20">
    <property type="entry name" value="OUTER MEMBRANE PROTEIN TOLC"/>
    <property type="match status" value="1"/>
</dbReference>
<dbReference type="EMBL" id="WNNK01000045">
    <property type="protein sequence ID" value="MUF08267.1"/>
    <property type="molecule type" value="Genomic_DNA"/>
</dbReference>
<dbReference type="GO" id="GO:0009279">
    <property type="term" value="C:cell outer membrane"/>
    <property type="evidence" value="ECO:0007669"/>
    <property type="project" value="UniProtKB-SubCell"/>
</dbReference>
<comment type="similarity">
    <text evidence="2">Belongs to the outer membrane factor (OMF) (TC 1.B.17) family.</text>
</comment>
<protein>
    <submittedName>
        <fullName evidence="9">TolC family outer membrane protein</fullName>
    </submittedName>
</protein>
<dbReference type="OrthoDB" id="9813458at2"/>
<feature type="chain" id="PRO_5026062800" evidence="8">
    <location>
        <begin position="18"/>
        <end position="445"/>
    </location>
</feature>
<keyword evidence="8" id="KW-0732">Signal</keyword>